<dbReference type="Pfam" id="PF02878">
    <property type="entry name" value="PGM_PMM_I"/>
    <property type="match status" value="1"/>
</dbReference>
<comment type="similarity">
    <text evidence="1 9 10">Belongs to the phosphohexose mutase family.</text>
</comment>
<dbReference type="HAMAP" id="MF_01554_B">
    <property type="entry name" value="GlmM_B"/>
    <property type="match status" value="1"/>
</dbReference>
<evidence type="ECO:0000313" key="16">
    <source>
        <dbReference type="EMBL" id="MCU9614991.1"/>
    </source>
</evidence>
<feature type="domain" description="Alpha-D-phosphohexomutase C-terminal" evidence="12">
    <location>
        <begin position="373"/>
        <end position="439"/>
    </location>
</feature>
<evidence type="ECO:0000256" key="10">
    <source>
        <dbReference type="RuleBase" id="RU004326"/>
    </source>
</evidence>
<evidence type="ECO:0000256" key="11">
    <source>
        <dbReference type="RuleBase" id="RU004327"/>
    </source>
</evidence>
<comment type="cofactor">
    <cofactor evidence="9">
        <name>Mg(2+)</name>
        <dbReference type="ChEBI" id="CHEBI:18420"/>
    </cofactor>
    <text evidence="9">Binds 1 Mg(2+) ion per subunit.</text>
</comment>
<keyword evidence="3 9" id="KW-0479">Metal-binding</keyword>
<dbReference type="InterPro" id="IPR016055">
    <property type="entry name" value="A-D-PHexomutase_a/b/a-I/II/III"/>
</dbReference>
<dbReference type="SUPFAM" id="SSF53738">
    <property type="entry name" value="Phosphoglucomutase, first 3 domains"/>
    <property type="match status" value="3"/>
</dbReference>
<dbReference type="GO" id="GO:0005975">
    <property type="term" value="P:carbohydrate metabolic process"/>
    <property type="evidence" value="ECO:0007669"/>
    <property type="project" value="InterPro"/>
</dbReference>
<dbReference type="GO" id="GO:0008966">
    <property type="term" value="F:phosphoglucosamine mutase activity"/>
    <property type="evidence" value="ECO:0007669"/>
    <property type="project" value="UniProtKB-UniRule"/>
</dbReference>
<dbReference type="GO" id="GO:0005829">
    <property type="term" value="C:cytosol"/>
    <property type="evidence" value="ECO:0007669"/>
    <property type="project" value="TreeGrafter"/>
</dbReference>
<dbReference type="InterPro" id="IPR006352">
    <property type="entry name" value="GlmM_bact"/>
</dbReference>
<dbReference type="PANTHER" id="PTHR42946:SF1">
    <property type="entry name" value="PHOSPHOGLUCOMUTASE (ALPHA-D-GLUCOSE-1,6-BISPHOSPHATE-DEPENDENT)"/>
    <property type="match status" value="1"/>
</dbReference>
<evidence type="ECO:0000256" key="7">
    <source>
        <dbReference type="ARBA" id="ARBA00066330"/>
    </source>
</evidence>
<evidence type="ECO:0000256" key="9">
    <source>
        <dbReference type="HAMAP-Rule" id="MF_01554"/>
    </source>
</evidence>
<keyword evidence="5 9" id="KW-0413">Isomerase</keyword>
<dbReference type="Proteomes" id="UP001209318">
    <property type="component" value="Unassembled WGS sequence"/>
</dbReference>
<evidence type="ECO:0000256" key="4">
    <source>
        <dbReference type="ARBA" id="ARBA00022842"/>
    </source>
</evidence>
<feature type="binding site" description="via phosphate group" evidence="9">
    <location>
        <position position="100"/>
    </location>
    <ligand>
        <name>Mg(2+)</name>
        <dbReference type="ChEBI" id="CHEBI:18420"/>
    </ligand>
</feature>
<dbReference type="Pfam" id="PF02880">
    <property type="entry name" value="PGM_PMM_III"/>
    <property type="match status" value="1"/>
</dbReference>
<keyword evidence="2 9" id="KW-0597">Phosphoprotein</keyword>
<dbReference type="GO" id="GO:0000287">
    <property type="term" value="F:magnesium ion binding"/>
    <property type="evidence" value="ECO:0007669"/>
    <property type="project" value="UniProtKB-UniRule"/>
</dbReference>
<name>A0AAE3IX45_9BACI</name>
<dbReference type="Gene3D" id="3.40.120.10">
    <property type="entry name" value="Alpha-D-Glucose-1,6-Bisphosphate, subunit A, domain 3"/>
    <property type="match status" value="3"/>
</dbReference>
<feature type="binding site" evidence="9">
    <location>
        <position position="244"/>
    </location>
    <ligand>
        <name>Mg(2+)</name>
        <dbReference type="ChEBI" id="CHEBI:18420"/>
    </ligand>
</feature>
<feature type="binding site" evidence="9">
    <location>
        <position position="240"/>
    </location>
    <ligand>
        <name>Mg(2+)</name>
        <dbReference type="ChEBI" id="CHEBI:18420"/>
    </ligand>
</feature>
<dbReference type="Pfam" id="PF02879">
    <property type="entry name" value="PGM_PMM_II"/>
    <property type="match status" value="1"/>
</dbReference>
<dbReference type="InterPro" id="IPR005843">
    <property type="entry name" value="A-D-PHexomutase_C"/>
</dbReference>
<keyword evidence="4 9" id="KW-0460">Magnesium</keyword>
<evidence type="ECO:0000259" key="12">
    <source>
        <dbReference type="Pfam" id="PF00408"/>
    </source>
</evidence>
<proteinExistence type="inferred from homology"/>
<feature type="domain" description="Alpha-D-phosphohexomutase alpha/beta/alpha" evidence="13">
    <location>
        <begin position="3"/>
        <end position="134"/>
    </location>
</feature>
<dbReference type="NCBIfam" id="TIGR01455">
    <property type="entry name" value="glmM"/>
    <property type="match status" value="1"/>
</dbReference>
<evidence type="ECO:0000256" key="2">
    <source>
        <dbReference type="ARBA" id="ARBA00022553"/>
    </source>
</evidence>
<feature type="active site" description="Phosphoserine intermediate" evidence="9">
    <location>
        <position position="100"/>
    </location>
</feature>
<dbReference type="CDD" id="cd05802">
    <property type="entry name" value="GlmM"/>
    <property type="match status" value="1"/>
</dbReference>
<comment type="function">
    <text evidence="9 11">Catalyzes the conversion of glucosamine-6-phosphate to glucosamine-1-phosphate.</text>
</comment>
<dbReference type="PRINTS" id="PR00509">
    <property type="entry name" value="PGMPMM"/>
</dbReference>
<dbReference type="Gene3D" id="3.30.310.50">
    <property type="entry name" value="Alpha-D-phosphohexomutase, C-terminal domain"/>
    <property type="match status" value="1"/>
</dbReference>
<evidence type="ECO:0000259" key="14">
    <source>
        <dbReference type="Pfam" id="PF02879"/>
    </source>
</evidence>
<evidence type="ECO:0000256" key="1">
    <source>
        <dbReference type="ARBA" id="ARBA00010231"/>
    </source>
</evidence>
<dbReference type="FunFam" id="3.40.120.10:FF:000001">
    <property type="entry name" value="Phosphoglucosamine mutase"/>
    <property type="match status" value="1"/>
</dbReference>
<dbReference type="EMBL" id="JAOUSF010000006">
    <property type="protein sequence ID" value="MCU9614991.1"/>
    <property type="molecule type" value="Genomic_DNA"/>
</dbReference>
<dbReference type="InterPro" id="IPR050060">
    <property type="entry name" value="Phosphoglucosamine_mutase"/>
</dbReference>
<dbReference type="PANTHER" id="PTHR42946">
    <property type="entry name" value="PHOSPHOHEXOSE MUTASE"/>
    <property type="match status" value="1"/>
</dbReference>
<dbReference type="GO" id="GO:0009252">
    <property type="term" value="P:peptidoglycan biosynthetic process"/>
    <property type="evidence" value="ECO:0007669"/>
    <property type="project" value="TreeGrafter"/>
</dbReference>
<dbReference type="InterPro" id="IPR005846">
    <property type="entry name" value="A-D-PHexomutase_a/b/a-III"/>
</dbReference>
<feature type="domain" description="Alpha-D-phosphohexomutase alpha/beta/alpha" evidence="15">
    <location>
        <begin position="257"/>
        <end position="369"/>
    </location>
</feature>
<dbReference type="InterPro" id="IPR005845">
    <property type="entry name" value="A-D-PHexomutase_a/b/a-II"/>
</dbReference>
<keyword evidence="17" id="KW-1185">Reference proteome</keyword>
<dbReference type="GO" id="GO:0004615">
    <property type="term" value="F:phosphomannomutase activity"/>
    <property type="evidence" value="ECO:0007669"/>
    <property type="project" value="TreeGrafter"/>
</dbReference>
<accession>A0AAE3IX45</accession>
<comment type="caution">
    <text evidence="16">The sequence shown here is derived from an EMBL/GenBank/DDBJ whole genome shotgun (WGS) entry which is preliminary data.</text>
</comment>
<evidence type="ECO:0000256" key="5">
    <source>
        <dbReference type="ARBA" id="ARBA00023235"/>
    </source>
</evidence>
<dbReference type="InterPro" id="IPR005841">
    <property type="entry name" value="Alpha-D-phosphohexomutase_SF"/>
</dbReference>
<evidence type="ECO:0000259" key="13">
    <source>
        <dbReference type="Pfam" id="PF02878"/>
    </source>
</evidence>
<dbReference type="NCBIfam" id="NF008139">
    <property type="entry name" value="PRK10887.1"/>
    <property type="match status" value="1"/>
</dbReference>
<comment type="PTM">
    <text evidence="9">Activated by phosphorylation.</text>
</comment>
<dbReference type="Pfam" id="PF00408">
    <property type="entry name" value="PGM_PMM_IV"/>
    <property type="match status" value="1"/>
</dbReference>
<evidence type="ECO:0000259" key="15">
    <source>
        <dbReference type="Pfam" id="PF02880"/>
    </source>
</evidence>
<evidence type="ECO:0000313" key="17">
    <source>
        <dbReference type="Proteomes" id="UP001209318"/>
    </source>
</evidence>
<dbReference type="FunFam" id="3.40.120.10:FF:000002">
    <property type="entry name" value="Phosphoglucosamine mutase"/>
    <property type="match status" value="1"/>
</dbReference>
<dbReference type="AlphaFoldDB" id="A0AAE3IX45"/>
<dbReference type="InterPro" id="IPR036900">
    <property type="entry name" value="A-D-PHexomutase_C_sf"/>
</dbReference>
<dbReference type="GO" id="GO:0006048">
    <property type="term" value="P:UDP-N-acetylglucosamine biosynthetic process"/>
    <property type="evidence" value="ECO:0007669"/>
    <property type="project" value="TreeGrafter"/>
</dbReference>
<organism evidence="16 17">
    <name type="scientific">Perspicuibacillus lycopersici</name>
    <dbReference type="NCBI Taxonomy" id="1325689"/>
    <lineage>
        <taxon>Bacteria</taxon>
        <taxon>Bacillati</taxon>
        <taxon>Bacillota</taxon>
        <taxon>Bacilli</taxon>
        <taxon>Bacillales</taxon>
        <taxon>Bacillaceae</taxon>
        <taxon>Perspicuibacillus</taxon>
    </lineage>
</organism>
<dbReference type="SUPFAM" id="SSF55957">
    <property type="entry name" value="Phosphoglucomutase, C-terminal domain"/>
    <property type="match status" value="1"/>
</dbReference>
<dbReference type="FunFam" id="3.30.310.50:FF:000001">
    <property type="entry name" value="Phosphoglucosamine mutase"/>
    <property type="match status" value="1"/>
</dbReference>
<feature type="modified residue" description="Phosphoserine" evidence="9">
    <location>
        <position position="100"/>
    </location>
</feature>
<dbReference type="RefSeq" id="WP_263074315.1">
    <property type="nucleotide sequence ID" value="NZ_JAOUSF010000006.1"/>
</dbReference>
<gene>
    <name evidence="9 16" type="primary">glmM</name>
    <name evidence="16" type="ORF">OEV98_15760</name>
</gene>
<evidence type="ECO:0000256" key="3">
    <source>
        <dbReference type="ARBA" id="ARBA00022723"/>
    </source>
</evidence>
<feature type="binding site" evidence="9">
    <location>
        <position position="242"/>
    </location>
    <ligand>
        <name>Mg(2+)</name>
        <dbReference type="ChEBI" id="CHEBI:18420"/>
    </ligand>
</feature>
<reference evidence="16" key="1">
    <citation type="submission" date="2022-10" db="EMBL/GenBank/DDBJ databases">
        <title>Description of Fervidibacillus gen. nov. in the family Fervidibacillaceae fam. nov. with two species, Fervidibacillus albus sp. nov., and Fervidibacillus halotolerans sp. nov., isolated from tidal flat sediments.</title>
        <authorList>
            <person name="Kwon K.K."/>
            <person name="Yang S.-H."/>
        </authorList>
    </citation>
    <scope>NUCLEOTIDE SEQUENCE</scope>
    <source>
        <strain evidence="16">JCM 19140</strain>
    </source>
</reference>
<comment type="catalytic activity">
    <reaction evidence="6 9 11">
        <text>alpha-D-glucosamine 1-phosphate = D-glucosamine 6-phosphate</text>
        <dbReference type="Rhea" id="RHEA:23424"/>
        <dbReference type="ChEBI" id="CHEBI:58516"/>
        <dbReference type="ChEBI" id="CHEBI:58725"/>
        <dbReference type="EC" id="5.4.2.10"/>
    </reaction>
</comment>
<protein>
    <recommendedName>
        <fullName evidence="8 9">Phosphoglucosamine mutase</fullName>
        <ecNumber evidence="7 9">5.4.2.10</ecNumber>
    </recommendedName>
</protein>
<sequence length="449" mass="48835">MGKYFGTDGVRGVANSELTPELAFKLGRFGGYVLTKDKERPKVLIGRDTRISGHMLEGALVAGLLSVGAEVMRLGVITTPGVAYLTKALSAEAGVMISASHNPVEDNGIKFFGSDGFKLSDEQEAEIEKYLDMEEDHLPRPVGANLGMVNDYFEGGQKYIQYLKQTVENDFSGIHIALDCANGSTSSLANYLYADLEADLSTMGASPDGLNINDGVGSTHPESLSKFVLEKGADIGLAFDGDGDRIIAIDENGEIVDGDQIMYICGKYLKQEGRLKNQTIVSTVMSNLGFYKAVEAQGIQSIPTAVGDRYVVEEMKKNGYNLGGEQSGHIIFLDYNTTGDGMLTGLQLVNIMKATKKPLSELAKEMKKYPQKLVNIRVSDKYHVTENEKVKAIIEQVEQEMAGNGRILVRPSGTEPLVRVMAEAPTIEECESYVDRIAKVVEDEMGITE</sequence>
<dbReference type="PROSITE" id="PS00710">
    <property type="entry name" value="PGM_PMM"/>
    <property type="match status" value="1"/>
</dbReference>
<evidence type="ECO:0000256" key="8">
    <source>
        <dbReference type="ARBA" id="ARBA00068193"/>
    </source>
</evidence>
<dbReference type="InterPro" id="IPR016066">
    <property type="entry name" value="A-D-PHexomutase_CS"/>
</dbReference>
<dbReference type="InterPro" id="IPR005844">
    <property type="entry name" value="A-D-PHexomutase_a/b/a-I"/>
</dbReference>
<feature type="domain" description="Alpha-D-phosphohexomutase alpha/beta/alpha" evidence="14">
    <location>
        <begin position="158"/>
        <end position="253"/>
    </location>
</feature>
<evidence type="ECO:0000256" key="6">
    <source>
        <dbReference type="ARBA" id="ARBA00050364"/>
    </source>
</evidence>
<dbReference type="EC" id="5.4.2.10" evidence="7 9"/>